<keyword evidence="1" id="KW-0732">Signal</keyword>
<sequence length="451" mass="49834">MKILLSAISFILAGMGSSAFAAECVSQKEMAEIASHFSQFKNLATKEYCYDGSQTANLIATVMYMRKTAFAADMKPSQDELFSGRFAQSWYQYFIGRIDEMDVQASCPKGVGAFVYGWGNTMYVCPMMLTDSFSAIDRASVFMHEARHIDGFPHITCRSGARKNLAGACDNRISDGGSYAVTVETYAQLAKYATDLHPALRAYSMATAATYAEETFEVPARVNHQDNLLLMAESRDLFLMDVQNAFRMEAQGQTPALGHLVLRGQHMILFPDDKAQTARYLFTKNAGEIAQSAGDAVVEYNSKSAAERSRLVDLHIAAQWVGKIYTDKVNLACDPRSAAATDLSFNGVTAVGILYINGYTRTADVHYVMTSTGTIYEFGCPGGRPTLRPSSVKLDQRYKRVHKVGNKVMALTFDGLLYQINGTQEAPVKTSIDGHIHEIVPHQTYQFLEMH</sequence>
<accession>A0ABY4C8Q2</accession>
<gene>
    <name evidence="2" type="ORF">MNR06_00110</name>
</gene>
<organism evidence="2 3">
    <name type="scientific">Bdellovibrio reynosensis</name>
    <dbReference type="NCBI Taxonomy" id="2835041"/>
    <lineage>
        <taxon>Bacteria</taxon>
        <taxon>Pseudomonadati</taxon>
        <taxon>Bdellovibrionota</taxon>
        <taxon>Bdellovibrionia</taxon>
        <taxon>Bdellovibrionales</taxon>
        <taxon>Pseudobdellovibrionaceae</taxon>
        <taxon>Bdellovibrio</taxon>
    </lineage>
</organism>
<dbReference type="EMBL" id="CP093442">
    <property type="protein sequence ID" value="UOF01356.1"/>
    <property type="molecule type" value="Genomic_DNA"/>
</dbReference>
<feature type="chain" id="PRO_5045149744" description="Lysine-specific metallo-endopeptidase domain-containing protein" evidence="1">
    <location>
        <begin position="22"/>
        <end position="451"/>
    </location>
</feature>
<protein>
    <recommendedName>
        <fullName evidence="4">Lysine-specific metallo-endopeptidase domain-containing protein</fullName>
    </recommendedName>
</protein>
<keyword evidence="3" id="KW-1185">Reference proteome</keyword>
<evidence type="ECO:0000313" key="2">
    <source>
        <dbReference type="EMBL" id="UOF01356.1"/>
    </source>
</evidence>
<reference evidence="2" key="1">
    <citation type="submission" date="2022-03" db="EMBL/GenBank/DDBJ databases">
        <title>Genome Identification and Characterization of new species Bdellovibrio reynosense LBG001 sp. nov. from a Mexico soil sample.</title>
        <authorList>
            <person name="Camilli A."/>
            <person name="Ajao Y."/>
            <person name="Guo X."/>
        </authorList>
    </citation>
    <scope>NUCLEOTIDE SEQUENCE</scope>
    <source>
        <strain evidence="2">LBG001</strain>
    </source>
</reference>
<evidence type="ECO:0008006" key="4">
    <source>
        <dbReference type="Google" id="ProtNLM"/>
    </source>
</evidence>
<evidence type="ECO:0000313" key="3">
    <source>
        <dbReference type="Proteomes" id="UP000830116"/>
    </source>
</evidence>
<feature type="signal peptide" evidence="1">
    <location>
        <begin position="1"/>
        <end position="21"/>
    </location>
</feature>
<dbReference type="RefSeq" id="WP_243537793.1">
    <property type="nucleotide sequence ID" value="NZ_CP093442.1"/>
</dbReference>
<proteinExistence type="predicted"/>
<dbReference type="Proteomes" id="UP000830116">
    <property type="component" value="Chromosome"/>
</dbReference>
<evidence type="ECO:0000256" key="1">
    <source>
        <dbReference type="SAM" id="SignalP"/>
    </source>
</evidence>
<name>A0ABY4C8Q2_9BACT</name>